<dbReference type="KEGG" id="sphk:SKP52_12505"/>
<sequence>MKVVDEHVEVNETEASGGVKGHNVRYVLGFSLIAVVIVLSAIWIIPALLQP</sequence>
<keyword evidence="1" id="KW-1133">Transmembrane helix</keyword>
<name>A0A0A7PNA1_9SPHN</name>
<evidence type="ECO:0000256" key="1">
    <source>
        <dbReference type="SAM" id="Phobius"/>
    </source>
</evidence>
<protein>
    <submittedName>
        <fullName evidence="2">Putative membrane protein</fullName>
    </submittedName>
</protein>
<keyword evidence="3" id="KW-1185">Reference proteome</keyword>
<dbReference type="HOGENOM" id="CLU_3103929_0_0_5"/>
<keyword evidence="1" id="KW-0472">Membrane</keyword>
<proteinExistence type="predicted"/>
<dbReference type="EMBL" id="CP009122">
    <property type="protein sequence ID" value="AJA09392.1"/>
    <property type="molecule type" value="Genomic_DNA"/>
</dbReference>
<reference evidence="2 3" key="1">
    <citation type="journal article" date="2015" name="Int. J. Syst. Evol. Microbiol.">
        <title>Description of Sphingopyxis fribergensis sp. nov. - a soil bacterium with the ability to degrade styrene and phenylacetic acid.</title>
        <authorList>
            <person name="Oelschlagel M."/>
            <person name="Ruckert C."/>
            <person name="Kalinowski J."/>
            <person name="Schmidt G."/>
            <person name="Schlomann M."/>
            <person name="Tischler D."/>
        </authorList>
    </citation>
    <scope>NUCLEOTIDE SEQUENCE [LARGE SCALE GENOMIC DNA]</scope>
    <source>
        <strain evidence="2 3">Kp5.2</strain>
    </source>
</reference>
<keyword evidence="1" id="KW-0812">Transmembrane</keyword>
<evidence type="ECO:0000313" key="3">
    <source>
        <dbReference type="Proteomes" id="UP000030907"/>
    </source>
</evidence>
<gene>
    <name evidence="2" type="ORF">SKP52_12505</name>
</gene>
<dbReference type="Proteomes" id="UP000030907">
    <property type="component" value="Chromosome"/>
</dbReference>
<accession>A0A0A7PNA1</accession>
<dbReference type="RefSeq" id="WP_160292409.1">
    <property type="nucleotide sequence ID" value="NZ_CP009122.1"/>
</dbReference>
<dbReference type="AlphaFoldDB" id="A0A0A7PNA1"/>
<evidence type="ECO:0000313" key="2">
    <source>
        <dbReference type="EMBL" id="AJA09392.1"/>
    </source>
</evidence>
<feature type="transmembrane region" description="Helical" evidence="1">
    <location>
        <begin position="26"/>
        <end position="49"/>
    </location>
</feature>
<organism evidence="2 3">
    <name type="scientific">Sphingopyxis fribergensis</name>
    <dbReference type="NCBI Taxonomy" id="1515612"/>
    <lineage>
        <taxon>Bacteria</taxon>
        <taxon>Pseudomonadati</taxon>
        <taxon>Pseudomonadota</taxon>
        <taxon>Alphaproteobacteria</taxon>
        <taxon>Sphingomonadales</taxon>
        <taxon>Sphingomonadaceae</taxon>
        <taxon>Sphingopyxis</taxon>
    </lineage>
</organism>